<protein>
    <submittedName>
        <fullName evidence="1">Uncharacterized protein</fullName>
    </submittedName>
</protein>
<accession>A0ABY1WT59</accession>
<sequence length="221" mass="25770">MSMFYCIETLSDENIGRIIEAPYLYYAFEGDEESYIEKKSEEIINSRNPVYRKLSQSELSKKLGLFQPNKESMAIEDFKTGPNEKQRLESLGDNLEPDESWTPFQACFVSYFMKKCGLGDWVFSMMGDGLYLKEIELEVYTTENIRTGLEKFDESKLAITIEDSDLQILLERRIIRDEEELDYYKNNKEKAALWVETCILNLKKELDNCIDMKVGLTISLC</sequence>
<keyword evidence="2" id="KW-1185">Reference proteome</keyword>
<evidence type="ECO:0000313" key="2">
    <source>
        <dbReference type="Proteomes" id="UP000292544"/>
    </source>
</evidence>
<gene>
    <name evidence="1" type="ORF">EXY25_01330</name>
</gene>
<organism evidence="1 2">
    <name type="scientific">Corallincola spongiicola</name>
    <dbReference type="NCBI Taxonomy" id="2520508"/>
    <lineage>
        <taxon>Bacteria</taxon>
        <taxon>Pseudomonadati</taxon>
        <taxon>Pseudomonadota</taxon>
        <taxon>Gammaproteobacteria</taxon>
        <taxon>Alteromonadales</taxon>
        <taxon>Psychromonadaceae</taxon>
        <taxon>Corallincola</taxon>
    </lineage>
</organism>
<evidence type="ECO:0000313" key="1">
    <source>
        <dbReference type="EMBL" id="TAA47915.1"/>
    </source>
</evidence>
<name>A0ABY1WT59_9GAMM</name>
<dbReference type="EMBL" id="SHLY01000001">
    <property type="protein sequence ID" value="TAA47915.1"/>
    <property type="molecule type" value="Genomic_DNA"/>
</dbReference>
<dbReference type="Proteomes" id="UP000292544">
    <property type="component" value="Unassembled WGS sequence"/>
</dbReference>
<reference evidence="2" key="1">
    <citation type="submission" date="2019-02" db="EMBL/GenBank/DDBJ databases">
        <title>Draft genome sequence of Muricauda sp. 176CP4-71.</title>
        <authorList>
            <person name="Park J.-S."/>
        </authorList>
    </citation>
    <scope>NUCLEOTIDE SEQUENCE [LARGE SCALE GENOMIC DNA]</scope>
    <source>
        <strain evidence="2">176GS2-150</strain>
    </source>
</reference>
<dbReference type="RefSeq" id="WP_130565454.1">
    <property type="nucleotide sequence ID" value="NZ_SHLY01000001.1"/>
</dbReference>
<comment type="caution">
    <text evidence="1">The sequence shown here is derived from an EMBL/GenBank/DDBJ whole genome shotgun (WGS) entry which is preliminary data.</text>
</comment>
<proteinExistence type="predicted"/>